<reference evidence="8" key="1">
    <citation type="submission" date="2016-10" db="EMBL/GenBank/DDBJ databases">
        <authorList>
            <person name="Varghese N."/>
            <person name="Submissions S."/>
        </authorList>
    </citation>
    <scope>NUCLEOTIDE SEQUENCE [LARGE SCALE GENOMIC DNA]</scope>
    <source>
        <strain evidence="8">DSM 13327</strain>
    </source>
</reference>
<feature type="modified residue" description="N6-(pyridoxal phosphate)lysine" evidence="5">
    <location>
        <position position="57"/>
    </location>
</feature>
<gene>
    <name evidence="7" type="ORF">SAMN04490355_104642</name>
</gene>
<dbReference type="InterPro" id="IPR001926">
    <property type="entry name" value="TrpB-like_PALP"/>
</dbReference>
<evidence type="ECO:0000313" key="7">
    <source>
        <dbReference type="EMBL" id="SFM14698.1"/>
    </source>
</evidence>
<dbReference type="Pfam" id="PF00291">
    <property type="entry name" value="PALP"/>
    <property type="match status" value="1"/>
</dbReference>
<dbReference type="PANTHER" id="PTHR43780:SF2">
    <property type="entry name" value="1-AMINOCYCLOPROPANE-1-CARBOXYLATE DEAMINASE-RELATED"/>
    <property type="match status" value="1"/>
</dbReference>
<dbReference type="InterPro" id="IPR027278">
    <property type="entry name" value="ACCD_DCysDesulf"/>
</dbReference>
<proteinExistence type="inferred from homology"/>
<evidence type="ECO:0000256" key="3">
    <source>
        <dbReference type="ARBA" id="ARBA00022898"/>
    </source>
</evidence>
<accession>A0A1I4NGS9</accession>
<dbReference type="STRING" id="1123291.SAMN04490355_104642"/>
<evidence type="ECO:0000313" key="8">
    <source>
        <dbReference type="Proteomes" id="UP000199520"/>
    </source>
</evidence>
<evidence type="ECO:0000256" key="1">
    <source>
        <dbReference type="ARBA" id="ARBA00001933"/>
    </source>
</evidence>
<dbReference type="InterPro" id="IPR036052">
    <property type="entry name" value="TrpB-like_PALP_sf"/>
</dbReference>
<name>A0A1I4NGS9_9FIRM</name>
<dbReference type="GO" id="GO:0019148">
    <property type="term" value="F:D-cysteine desulfhydrase activity"/>
    <property type="evidence" value="ECO:0007669"/>
    <property type="project" value="TreeGrafter"/>
</dbReference>
<feature type="domain" description="Tryptophan synthase beta chain-like PALP" evidence="6">
    <location>
        <begin position="18"/>
        <end position="323"/>
    </location>
</feature>
<dbReference type="RefSeq" id="WP_090941816.1">
    <property type="nucleotide sequence ID" value="NZ_FOTS01000046.1"/>
</dbReference>
<dbReference type="EMBL" id="FOTS01000046">
    <property type="protein sequence ID" value="SFM14698.1"/>
    <property type="molecule type" value="Genomic_DNA"/>
</dbReference>
<organism evidence="7 8">
    <name type="scientific">Pelosinus propionicus DSM 13327</name>
    <dbReference type="NCBI Taxonomy" id="1123291"/>
    <lineage>
        <taxon>Bacteria</taxon>
        <taxon>Bacillati</taxon>
        <taxon>Bacillota</taxon>
        <taxon>Negativicutes</taxon>
        <taxon>Selenomonadales</taxon>
        <taxon>Sporomusaceae</taxon>
        <taxon>Pelosinus</taxon>
    </lineage>
</organism>
<dbReference type="AlphaFoldDB" id="A0A1I4NGS9"/>
<comment type="similarity">
    <text evidence="2">Belongs to the ACC deaminase/D-cysteine desulfhydrase family.</text>
</comment>
<comment type="cofactor">
    <cofactor evidence="1">
        <name>pyridoxal 5'-phosphate</name>
        <dbReference type="ChEBI" id="CHEBI:597326"/>
    </cofactor>
</comment>
<dbReference type="OrthoDB" id="9801249at2"/>
<feature type="active site" description="Nucleophile" evidence="4">
    <location>
        <position position="84"/>
    </location>
</feature>
<evidence type="ECO:0000256" key="5">
    <source>
        <dbReference type="PIRSR" id="PIRSR006278-2"/>
    </source>
</evidence>
<evidence type="ECO:0000256" key="4">
    <source>
        <dbReference type="PIRSR" id="PIRSR006278-1"/>
    </source>
</evidence>
<keyword evidence="3 5" id="KW-0663">Pyridoxal phosphate</keyword>
<evidence type="ECO:0000256" key="2">
    <source>
        <dbReference type="ARBA" id="ARBA00008639"/>
    </source>
</evidence>
<evidence type="ECO:0000259" key="6">
    <source>
        <dbReference type="Pfam" id="PF00291"/>
    </source>
</evidence>
<protein>
    <submittedName>
        <fullName evidence="7">D-cysteine desulfhydrase</fullName>
    </submittedName>
</protein>
<dbReference type="PANTHER" id="PTHR43780">
    <property type="entry name" value="1-AMINOCYCLOPROPANE-1-CARBOXYLATE DEAMINASE-RELATED"/>
    <property type="match status" value="1"/>
</dbReference>
<dbReference type="Proteomes" id="UP000199520">
    <property type="component" value="Unassembled WGS sequence"/>
</dbReference>
<keyword evidence="8" id="KW-1185">Reference proteome</keyword>
<dbReference type="Gene3D" id="3.40.50.1100">
    <property type="match status" value="2"/>
</dbReference>
<dbReference type="SUPFAM" id="SSF53686">
    <property type="entry name" value="Tryptophan synthase beta subunit-like PLP-dependent enzymes"/>
    <property type="match status" value="1"/>
</dbReference>
<sequence length="340" mass="36765">MENVNQIKKNLYKLAKVQLGFYPTPCHRLDRLSKRLGVEIYLKREDLSGFTPFGGNKIRKLEYLLGDALEQGCDHVVTFGATQSNHAMQTVAACRKYGLIPILFLNRVVHGDNELRANLLLDNIMGAEIHITDSREESEVAAKIRGQELEAAGHTCYSIPSGGASPVGSTGFVNAFLELSEQLLQNNIKADYLFHATGSGGTLSGLLAGKKVLGASTKIVSVAVGSKDAEYPPKILQLSTDTLKRIGSDIPLTEDDLTIDHGFFLPGYEIPNEESSAAIRLLAETEGILLDPVYTGKAFSGLLHGIQSGEIPKGSTVIFLHTGGSLALFAEKEILGKWLT</sequence>
<dbReference type="GO" id="GO:1901605">
    <property type="term" value="P:alpha-amino acid metabolic process"/>
    <property type="evidence" value="ECO:0007669"/>
    <property type="project" value="UniProtKB-ARBA"/>
</dbReference>
<dbReference type="PIRSF" id="PIRSF006278">
    <property type="entry name" value="ACCD_DCysDesulf"/>
    <property type="match status" value="1"/>
</dbReference>